<reference evidence="1" key="1">
    <citation type="submission" date="2018-05" db="EMBL/GenBank/DDBJ databases">
        <authorList>
            <person name="Lanie J.A."/>
            <person name="Ng W.-L."/>
            <person name="Kazmierczak K.M."/>
            <person name="Andrzejewski T.M."/>
            <person name="Davidsen T.M."/>
            <person name="Wayne K.J."/>
            <person name="Tettelin H."/>
            <person name="Glass J.I."/>
            <person name="Rusch D."/>
            <person name="Podicherti R."/>
            <person name="Tsui H.-C.T."/>
            <person name="Winkler M.E."/>
        </authorList>
    </citation>
    <scope>NUCLEOTIDE SEQUENCE</scope>
</reference>
<sequence>MLLSSAAISFNSRIWGKSVLPLTAGDFLNES</sequence>
<dbReference type="EMBL" id="UINC01004685">
    <property type="protein sequence ID" value="SVA16115.1"/>
    <property type="molecule type" value="Genomic_DNA"/>
</dbReference>
<evidence type="ECO:0000313" key="1">
    <source>
        <dbReference type="EMBL" id="SVA16115.1"/>
    </source>
</evidence>
<protein>
    <submittedName>
        <fullName evidence="1">Uncharacterized protein</fullName>
    </submittedName>
</protein>
<accession>A0A381TJ18</accession>
<organism evidence="1">
    <name type="scientific">marine metagenome</name>
    <dbReference type="NCBI Taxonomy" id="408172"/>
    <lineage>
        <taxon>unclassified sequences</taxon>
        <taxon>metagenomes</taxon>
        <taxon>ecological metagenomes</taxon>
    </lineage>
</organism>
<dbReference type="AlphaFoldDB" id="A0A381TJ18"/>
<proteinExistence type="predicted"/>
<gene>
    <name evidence="1" type="ORF">METZ01_LOCUS68969</name>
</gene>
<name>A0A381TJ18_9ZZZZ</name>